<dbReference type="Gene3D" id="1.25.40.10">
    <property type="entry name" value="Tetratricopeptide repeat domain"/>
    <property type="match status" value="1"/>
</dbReference>
<evidence type="ECO:0000313" key="3">
    <source>
        <dbReference type="Proteomes" id="UP000504604"/>
    </source>
</evidence>
<feature type="region of interest" description="Disordered" evidence="2">
    <location>
        <begin position="26"/>
        <end position="128"/>
    </location>
</feature>
<feature type="compositionally biased region" description="Low complexity" evidence="2">
    <location>
        <begin position="100"/>
        <end position="117"/>
    </location>
</feature>
<dbReference type="InterPro" id="IPR019734">
    <property type="entry name" value="TPR_rpt"/>
</dbReference>
<proteinExistence type="predicted"/>
<sequence>MGDISPEKKSGCGLLTAVFGGRGLWTRKLPSSGSVEASNAKNAARSPAIDVPKTQKVGHNSEVLESSNVEKDRKQVDRIISRPGQNYSKPVYQQNQSPSARQQNQARNQAAAAAAAQTGHGQARKVPQAAVEISGELESMISDHQKSKGAGSLVRASSSNVMLYGNLGNLRHAGDTDNGNVLDYLPRTANEEPLPINGKYSPTTKNEAKKNEEPEKKGPFCRAVSTRMDPEQLKILGNEDYKNGKLAEAVALYDAAIAIDPNKASYRSNKSAALTAMGKLLEAAFECREAIRIDPFYQRAHNRLATLYVRLGEAERAMYHFKQAGSDADPDAMNKAQKVQTHLNKCTEAKTRRDWNGLLKETSQAIAAGADSAPLIFALKAEALLKLNRHQGAIETMTKGPNFNIDECKKFFGPFGSASLLIVHAQVDMVEGRFDDAVSAAELASRLDQNNREANIVLRKTRAVATARSNGNKLFKAGKYPDACSAYGEGLNHDPHNAVLLSNRAACWSRLSQYDKAIEDCNASLNVSPSYSKARLRRADCYAKIKNWGACLQDCEVLIREIPDDEEVGRLLKEAKAHLKQHRRNQDLSNGHAAGMVVT</sequence>
<evidence type="ECO:0000256" key="2">
    <source>
        <dbReference type="SAM" id="MobiDB-lite"/>
    </source>
</evidence>
<organism evidence="3 4">
    <name type="scientific">Sesamum indicum</name>
    <name type="common">Oriental sesame</name>
    <name type="synonym">Sesamum orientale</name>
    <dbReference type="NCBI Taxonomy" id="4182"/>
    <lineage>
        <taxon>Eukaryota</taxon>
        <taxon>Viridiplantae</taxon>
        <taxon>Streptophyta</taxon>
        <taxon>Embryophyta</taxon>
        <taxon>Tracheophyta</taxon>
        <taxon>Spermatophyta</taxon>
        <taxon>Magnoliopsida</taxon>
        <taxon>eudicotyledons</taxon>
        <taxon>Gunneridae</taxon>
        <taxon>Pentapetalae</taxon>
        <taxon>asterids</taxon>
        <taxon>lamiids</taxon>
        <taxon>Lamiales</taxon>
        <taxon>Pedaliaceae</taxon>
        <taxon>Sesamum</taxon>
    </lineage>
</organism>
<evidence type="ECO:0000313" key="4">
    <source>
        <dbReference type="RefSeq" id="XP_011097588.1"/>
    </source>
</evidence>
<dbReference type="RefSeq" id="XP_011097588.1">
    <property type="nucleotide sequence ID" value="XM_011099286.2"/>
</dbReference>
<protein>
    <submittedName>
        <fullName evidence="4 5">Inactive TPR repeat-containing thioredoxin TTL3</fullName>
    </submittedName>
</protein>
<feature type="compositionally biased region" description="Polar residues" evidence="2">
    <location>
        <begin position="83"/>
        <end position="99"/>
    </location>
</feature>
<evidence type="ECO:0000313" key="5">
    <source>
        <dbReference type="RefSeq" id="XP_011097590.1"/>
    </source>
</evidence>
<evidence type="ECO:0000256" key="1">
    <source>
        <dbReference type="PROSITE-ProRule" id="PRU00339"/>
    </source>
</evidence>
<feature type="compositionally biased region" description="Basic and acidic residues" evidence="2">
    <location>
        <begin position="206"/>
        <end position="217"/>
    </location>
</feature>
<dbReference type="AlphaFoldDB" id="A0A6I9U9D3"/>
<dbReference type="SMART" id="SM00028">
    <property type="entry name" value="TPR"/>
    <property type="match status" value="7"/>
</dbReference>
<dbReference type="KEGG" id="sind:105176472"/>
<dbReference type="InterPro" id="IPR044534">
    <property type="entry name" value="TTL1-4"/>
</dbReference>
<dbReference type="PANTHER" id="PTHR46050">
    <property type="entry name" value="TPR REPEAT-CONTAINING THIOREDOXIN"/>
    <property type="match status" value="1"/>
</dbReference>
<dbReference type="PANTHER" id="PTHR46050:SF7">
    <property type="entry name" value="TETRATRICOPEPTIDE REPEAT (TPR)-LIKE SUPERFAMILY PROTEIN"/>
    <property type="match status" value="1"/>
</dbReference>
<dbReference type="SUPFAM" id="SSF48452">
    <property type="entry name" value="TPR-like"/>
    <property type="match status" value="2"/>
</dbReference>
<feature type="repeat" description="TPR" evidence="1">
    <location>
        <begin position="230"/>
        <end position="263"/>
    </location>
</feature>
<reference evidence="4 5" key="1">
    <citation type="journal article" date="2012" name="BMC Genomics">
        <title>Development and validation of genic-SSR markers in sesame by RNA-seq.</title>
        <authorList>
            <person name="Zhang H."/>
            <person name="Wei L."/>
            <person name="Miao H."/>
            <person name="Zhang T."/>
            <person name="Wang C."/>
        </authorList>
    </citation>
    <scope>NUCLEOTIDE SEQUENCE</scope>
</reference>
<dbReference type="Gramene" id="SIN_1004329.t">
    <property type="protein sequence ID" value="SIN_1004329.t"/>
    <property type="gene ID" value="SIN_1004329"/>
</dbReference>
<dbReference type="OrthoDB" id="2335338at2759"/>
<accession>A0A6I9U9D3</accession>
<feature type="compositionally biased region" description="Polar residues" evidence="2">
    <location>
        <begin position="29"/>
        <end position="41"/>
    </location>
</feature>
<dbReference type="RefSeq" id="XP_011097590.1">
    <property type="nucleotide sequence ID" value="XM_011099288.2"/>
</dbReference>
<reference evidence="4 5" key="2">
    <citation type="submission" date="2025-04" db="UniProtKB">
        <authorList>
            <consortium name="RefSeq"/>
        </authorList>
    </citation>
    <scope>IDENTIFICATION</scope>
</reference>
<keyword evidence="3" id="KW-1185">Reference proteome</keyword>
<feature type="region of interest" description="Disordered" evidence="2">
    <location>
        <begin position="190"/>
        <end position="217"/>
    </location>
</feature>
<gene>
    <name evidence="4 5" type="primary">LOC105176472</name>
</gene>
<dbReference type="GO" id="GO:0005737">
    <property type="term" value="C:cytoplasm"/>
    <property type="evidence" value="ECO:0007669"/>
    <property type="project" value="TreeGrafter"/>
</dbReference>
<dbReference type="Pfam" id="PF13414">
    <property type="entry name" value="TPR_11"/>
    <property type="match status" value="1"/>
</dbReference>
<feature type="compositionally biased region" description="Basic and acidic residues" evidence="2">
    <location>
        <begin position="68"/>
        <end position="80"/>
    </location>
</feature>
<dbReference type="GeneID" id="105176472"/>
<dbReference type="PROSITE" id="PS50005">
    <property type="entry name" value="TPR"/>
    <property type="match status" value="1"/>
</dbReference>
<keyword evidence="1" id="KW-0802">TPR repeat</keyword>
<dbReference type="InterPro" id="IPR011990">
    <property type="entry name" value="TPR-like_helical_dom_sf"/>
</dbReference>
<dbReference type="Proteomes" id="UP000504604">
    <property type="component" value="Linkage group LG13"/>
</dbReference>
<name>A0A6I9U9D3_SESIN</name>